<evidence type="ECO:0000313" key="2">
    <source>
        <dbReference type="Proteomes" id="UP000887013"/>
    </source>
</evidence>
<dbReference type="AlphaFoldDB" id="A0A8X6NSF2"/>
<reference evidence="1" key="1">
    <citation type="submission" date="2020-08" db="EMBL/GenBank/DDBJ databases">
        <title>Multicomponent nature underlies the extraordinary mechanical properties of spider dragline silk.</title>
        <authorList>
            <person name="Kono N."/>
            <person name="Nakamura H."/>
            <person name="Mori M."/>
            <person name="Yoshida Y."/>
            <person name="Ohtoshi R."/>
            <person name="Malay A.D."/>
            <person name="Moran D.A.P."/>
            <person name="Tomita M."/>
            <person name="Numata K."/>
            <person name="Arakawa K."/>
        </authorList>
    </citation>
    <scope>NUCLEOTIDE SEQUENCE</scope>
</reference>
<comment type="caution">
    <text evidence="1">The sequence shown here is derived from an EMBL/GenBank/DDBJ whole genome shotgun (WGS) entry which is preliminary data.</text>
</comment>
<dbReference type="EMBL" id="BMAW01013113">
    <property type="protein sequence ID" value="GFT32133.1"/>
    <property type="molecule type" value="Genomic_DNA"/>
</dbReference>
<name>A0A8X6NSF2_NEPPI</name>
<proteinExistence type="predicted"/>
<evidence type="ECO:0000313" key="1">
    <source>
        <dbReference type="EMBL" id="GFT32133.1"/>
    </source>
</evidence>
<sequence length="107" mass="12092">MKRPLLHNSNFTQTGCQKLYFYQYNDNCSLNDVTTKHMPTLSVSRMRDQKLIMTAATGEETVLPAGGTCFYFHIVPQRGSRPWTEVLSPVCGTCLTRTHGMSTKICK</sequence>
<gene>
    <name evidence="1" type="ORF">NPIL_672201</name>
</gene>
<keyword evidence="2" id="KW-1185">Reference proteome</keyword>
<protein>
    <submittedName>
        <fullName evidence="1">Uncharacterized protein</fullName>
    </submittedName>
</protein>
<dbReference type="Proteomes" id="UP000887013">
    <property type="component" value="Unassembled WGS sequence"/>
</dbReference>
<organism evidence="1 2">
    <name type="scientific">Nephila pilipes</name>
    <name type="common">Giant wood spider</name>
    <name type="synonym">Nephila maculata</name>
    <dbReference type="NCBI Taxonomy" id="299642"/>
    <lineage>
        <taxon>Eukaryota</taxon>
        <taxon>Metazoa</taxon>
        <taxon>Ecdysozoa</taxon>
        <taxon>Arthropoda</taxon>
        <taxon>Chelicerata</taxon>
        <taxon>Arachnida</taxon>
        <taxon>Araneae</taxon>
        <taxon>Araneomorphae</taxon>
        <taxon>Entelegynae</taxon>
        <taxon>Araneoidea</taxon>
        <taxon>Nephilidae</taxon>
        <taxon>Nephila</taxon>
    </lineage>
</organism>
<accession>A0A8X6NSF2</accession>